<proteinExistence type="predicted"/>
<dbReference type="AlphaFoldDB" id="A0A417YRQ5"/>
<organism evidence="1 2">
    <name type="scientific">Neobacillus notoginsengisoli</name>
    <dbReference type="NCBI Taxonomy" id="1578198"/>
    <lineage>
        <taxon>Bacteria</taxon>
        <taxon>Bacillati</taxon>
        <taxon>Bacillota</taxon>
        <taxon>Bacilli</taxon>
        <taxon>Bacillales</taxon>
        <taxon>Bacillaceae</taxon>
        <taxon>Neobacillus</taxon>
    </lineage>
</organism>
<gene>
    <name evidence="1" type="ORF">D1B31_16290</name>
</gene>
<comment type="caution">
    <text evidence="1">The sequence shown here is derived from an EMBL/GenBank/DDBJ whole genome shotgun (WGS) entry which is preliminary data.</text>
</comment>
<dbReference type="RefSeq" id="WP_118922302.1">
    <property type="nucleotide sequence ID" value="NZ_QWEG01000010.1"/>
</dbReference>
<dbReference type="Proteomes" id="UP000284416">
    <property type="component" value="Unassembled WGS sequence"/>
</dbReference>
<dbReference type="OrthoDB" id="2184075at2"/>
<evidence type="ECO:0000313" key="2">
    <source>
        <dbReference type="Proteomes" id="UP000284416"/>
    </source>
</evidence>
<dbReference type="EMBL" id="QWEG01000010">
    <property type="protein sequence ID" value="RHW37323.1"/>
    <property type="molecule type" value="Genomic_DNA"/>
</dbReference>
<reference evidence="1 2" key="1">
    <citation type="journal article" date="2017" name="Int. J. Syst. Evol. Microbiol.">
        <title>Bacillus notoginsengisoli sp. nov., a novel bacterium isolated from the rhizosphere of Panax notoginseng.</title>
        <authorList>
            <person name="Zhang M.Y."/>
            <person name="Cheng J."/>
            <person name="Cai Y."/>
            <person name="Zhang T.Y."/>
            <person name="Wu Y.Y."/>
            <person name="Manikprabhu D."/>
            <person name="Li W.J."/>
            <person name="Zhang Y.X."/>
        </authorList>
    </citation>
    <scope>NUCLEOTIDE SEQUENCE [LARGE SCALE GENOMIC DNA]</scope>
    <source>
        <strain evidence="1 2">JCM 30743</strain>
    </source>
</reference>
<sequence length="212" mass="23281">MAGKAKELLYPVGVESLFIAFMTENKDSRDALPTYDTEIYQLDNIVSIGIAGNPTTVQKWASNKMFVNAFKNSKFTLNLTHVALPQEVKDKMDGITAEKGVAFGTSKVKEYPMFALGFIAPLSDGSRIARWYPRVQKTMTEETFETVTDEADVKDLSNVFEATPLLYNDVTVADFSEVRDSALGITAEQFMEQVIADESQLALLSAAPAGGE</sequence>
<evidence type="ECO:0000313" key="1">
    <source>
        <dbReference type="EMBL" id="RHW37323.1"/>
    </source>
</evidence>
<dbReference type="NCBIfam" id="TIGR01603">
    <property type="entry name" value="maj_tail_phi13"/>
    <property type="match status" value="1"/>
</dbReference>
<protein>
    <submittedName>
        <fullName evidence="1">Phage tail protein</fullName>
    </submittedName>
</protein>
<keyword evidence="2" id="KW-1185">Reference proteome</keyword>
<dbReference type="InterPro" id="IPR006490">
    <property type="entry name" value="Maj_tail_phi13"/>
</dbReference>
<accession>A0A417YRQ5</accession>
<name>A0A417YRQ5_9BACI</name>